<evidence type="ECO:0000313" key="1">
    <source>
        <dbReference type="EMBL" id="PIV52186.1"/>
    </source>
</evidence>
<dbReference type="Proteomes" id="UP000228896">
    <property type="component" value="Unassembled WGS sequence"/>
</dbReference>
<protein>
    <submittedName>
        <fullName evidence="1">Uncharacterized protein</fullName>
    </submittedName>
</protein>
<dbReference type="EMBL" id="PETS01000001">
    <property type="protein sequence ID" value="PIV52186.1"/>
    <property type="molecule type" value="Genomic_DNA"/>
</dbReference>
<sequence length="134" mass="15983">MKNFRKFLLKLMDLVEKTALPAKNTVILRKDYQEQLREKNDKVYTSEELLELTILTLQAERANYRFKMLLRVLFILGESCTKKEIYELKALTRATQRHLFKIDNSYKGSKVIKLLKQLEEEFAQIGDNINKRRK</sequence>
<gene>
    <name evidence="1" type="ORF">COS18_00105</name>
</gene>
<name>A0A2M7DQZ6_9BACT</name>
<comment type="caution">
    <text evidence="1">The sequence shown here is derived from an EMBL/GenBank/DDBJ whole genome shotgun (WGS) entry which is preliminary data.</text>
</comment>
<organism evidence="1 2">
    <name type="scientific">Candidatus Falkowbacteria bacterium CG02_land_8_20_14_3_00_36_14</name>
    <dbReference type="NCBI Taxonomy" id="1974560"/>
    <lineage>
        <taxon>Bacteria</taxon>
        <taxon>Candidatus Falkowiibacteriota</taxon>
    </lineage>
</organism>
<dbReference type="AlphaFoldDB" id="A0A2M7DQZ6"/>
<evidence type="ECO:0000313" key="2">
    <source>
        <dbReference type="Proteomes" id="UP000228896"/>
    </source>
</evidence>
<accession>A0A2M7DQZ6</accession>
<reference evidence="2" key="1">
    <citation type="submission" date="2017-09" db="EMBL/GenBank/DDBJ databases">
        <title>Depth-based differentiation of microbial function through sediment-hosted aquifers and enrichment of novel symbionts in the deep terrestrial subsurface.</title>
        <authorList>
            <person name="Probst A.J."/>
            <person name="Ladd B."/>
            <person name="Jarett J.K."/>
            <person name="Geller-Mcgrath D.E."/>
            <person name="Sieber C.M.K."/>
            <person name="Emerson J.B."/>
            <person name="Anantharaman K."/>
            <person name="Thomas B.C."/>
            <person name="Malmstrom R."/>
            <person name="Stieglmeier M."/>
            <person name="Klingl A."/>
            <person name="Woyke T."/>
            <person name="Ryan C.M."/>
            <person name="Banfield J.F."/>
        </authorList>
    </citation>
    <scope>NUCLEOTIDE SEQUENCE [LARGE SCALE GENOMIC DNA]</scope>
</reference>
<proteinExistence type="predicted"/>